<evidence type="ECO:0000313" key="3">
    <source>
        <dbReference type="Proteomes" id="UP000298602"/>
    </source>
</evidence>
<organism evidence="2 3">
    <name type="scientific">Desulfoglaeba alkanexedens ALDC</name>
    <dbReference type="NCBI Taxonomy" id="980445"/>
    <lineage>
        <taxon>Bacteria</taxon>
        <taxon>Pseudomonadati</taxon>
        <taxon>Thermodesulfobacteriota</taxon>
        <taxon>Syntrophobacteria</taxon>
        <taxon>Syntrophobacterales</taxon>
        <taxon>Syntrophobacteraceae</taxon>
        <taxon>Desulfoglaeba</taxon>
    </lineage>
</organism>
<protein>
    <submittedName>
        <fullName evidence="2">DUF1156 domain-containing protein</fullName>
    </submittedName>
</protein>
<proteinExistence type="predicted"/>
<accession>A0A4P8L353</accession>
<dbReference type="EMBL" id="CP040098">
    <property type="protein sequence ID" value="QCQ22270.1"/>
    <property type="molecule type" value="Genomic_DNA"/>
</dbReference>
<dbReference type="OrthoDB" id="3197274at2"/>
<feature type="domain" description="DUF1156" evidence="1">
    <location>
        <begin position="11"/>
        <end position="45"/>
    </location>
</feature>
<keyword evidence="3" id="KW-1185">Reference proteome</keyword>
<dbReference type="InterPro" id="IPR009537">
    <property type="entry name" value="DUF1156"/>
</dbReference>
<dbReference type="Proteomes" id="UP000298602">
    <property type="component" value="Chromosome"/>
</dbReference>
<evidence type="ECO:0000313" key="2">
    <source>
        <dbReference type="EMBL" id="QCQ22270.1"/>
    </source>
</evidence>
<name>A0A4P8L353_9BACT</name>
<dbReference type="Pfam" id="PF06634">
    <property type="entry name" value="DUF1156"/>
    <property type="match status" value="1"/>
</dbReference>
<dbReference type="AlphaFoldDB" id="A0A4P8L353"/>
<dbReference type="KEGG" id="dax:FDQ92_08925"/>
<gene>
    <name evidence="2" type="ORF">FDQ92_08925</name>
</gene>
<sequence>MNDRRLIEDFLPIQAISAKASREKSVRKGHISTLHLWWARRPLVA</sequence>
<reference evidence="2 3" key="2">
    <citation type="submission" date="2019-05" db="EMBL/GenBank/DDBJ databases">
        <authorList>
            <person name="Suflita J.M."/>
            <person name="Marks C.R."/>
        </authorList>
    </citation>
    <scope>NUCLEOTIDE SEQUENCE [LARGE SCALE GENOMIC DNA]</scope>
    <source>
        <strain evidence="2 3">ALDC</strain>
    </source>
</reference>
<evidence type="ECO:0000259" key="1">
    <source>
        <dbReference type="Pfam" id="PF06634"/>
    </source>
</evidence>
<reference evidence="2 3" key="1">
    <citation type="submission" date="2019-05" db="EMBL/GenBank/DDBJ databases">
        <title>The Complete Genome Sequence of the n-alkane-degrading Desulfoglaeba alkanexedens ALDC reveals multiple alkylsuccinate synthase gene clusters.</title>
        <authorList>
            <person name="Callaghan A.V."/>
            <person name="Davidova I.A."/>
            <person name="Duncan K.E."/>
            <person name="Morris B."/>
            <person name="McInerney M.J."/>
        </authorList>
    </citation>
    <scope>NUCLEOTIDE SEQUENCE [LARGE SCALE GENOMIC DNA]</scope>
    <source>
        <strain evidence="2 3">ALDC</strain>
    </source>
</reference>